<name>A0A9X3SQZ6_9ACTN</name>
<comment type="caution">
    <text evidence="1">The sequence shown here is derived from an EMBL/GenBank/DDBJ whole genome shotgun (WGS) entry which is preliminary data.</text>
</comment>
<keyword evidence="2" id="KW-1185">Reference proteome</keyword>
<proteinExistence type="predicted"/>
<evidence type="ECO:0000313" key="2">
    <source>
        <dbReference type="Proteomes" id="UP001146067"/>
    </source>
</evidence>
<reference evidence="1" key="1">
    <citation type="submission" date="2022-12" db="EMBL/GenBank/DDBJ databases">
        <title>Gycomyces niveus sp.nov.,a novel actinomycete isolated from soil in Shouguan.</title>
        <authorList>
            <person name="Yang X."/>
        </authorList>
    </citation>
    <scope>NUCLEOTIDE SEQUENCE</scope>
    <source>
        <strain evidence="1">NEAU-A15</strain>
    </source>
</reference>
<dbReference type="RefSeq" id="WP_270111044.1">
    <property type="nucleotide sequence ID" value="NZ_JAPZVP010000012.1"/>
</dbReference>
<protein>
    <recommendedName>
        <fullName evidence="3">SHOCT domain-containing protein</fullName>
    </recommendedName>
</protein>
<accession>A0A9X3SQZ6</accession>
<organism evidence="1 2">
    <name type="scientific">Glycomyces luteolus</name>
    <dbReference type="NCBI Taxonomy" id="2670330"/>
    <lineage>
        <taxon>Bacteria</taxon>
        <taxon>Bacillati</taxon>
        <taxon>Actinomycetota</taxon>
        <taxon>Actinomycetes</taxon>
        <taxon>Glycomycetales</taxon>
        <taxon>Glycomycetaceae</taxon>
        <taxon>Glycomyces</taxon>
    </lineage>
</organism>
<gene>
    <name evidence="1" type="ORF">O1R50_15715</name>
</gene>
<evidence type="ECO:0008006" key="3">
    <source>
        <dbReference type="Google" id="ProtNLM"/>
    </source>
</evidence>
<dbReference type="EMBL" id="JAPZVP010000012">
    <property type="protein sequence ID" value="MDA1361077.1"/>
    <property type="molecule type" value="Genomic_DNA"/>
</dbReference>
<dbReference type="Proteomes" id="UP001146067">
    <property type="component" value="Unassembled WGS sequence"/>
</dbReference>
<dbReference type="AlphaFoldDB" id="A0A9X3SQZ6"/>
<evidence type="ECO:0000313" key="1">
    <source>
        <dbReference type="EMBL" id="MDA1361077.1"/>
    </source>
</evidence>
<sequence length="87" mass="10092">MMYGNWSPWMMLMPLLWIGLIALAVWAVIRLTHGRGAYYGPPMRHMHHTHRESPSEILDRRFANGEIDEETYLRMLDRLEGRGGAGP</sequence>